<dbReference type="Pfam" id="PF02518">
    <property type="entry name" value="HATPase_c"/>
    <property type="match status" value="1"/>
</dbReference>
<dbReference type="CDD" id="cd16917">
    <property type="entry name" value="HATPase_UhpB-NarQ-NarX-like"/>
    <property type="match status" value="1"/>
</dbReference>
<keyword evidence="6" id="KW-1133">Transmembrane helix</keyword>
<keyword evidence="4" id="KW-0418">Kinase</keyword>
<dbReference type="SUPFAM" id="SSF55874">
    <property type="entry name" value="ATPase domain of HSP90 chaperone/DNA topoisomerase II/histidine kinase"/>
    <property type="match status" value="1"/>
</dbReference>
<dbReference type="EMBL" id="PXYX01000042">
    <property type="protein sequence ID" value="PSR24812.1"/>
    <property type="molecule type" value="Genomic_DNA"/>
</dbReference>
<dbReference type="EC" id="2.7.13.3" evidence="2"/>
<dbReference type="Proteomes" id="UP000242705">
    <property type="component" value="Unassembled WGS sequence"/>
</dbReference>
<dbReference type="PANTHER" id="PTHR24421:SF63">
    <property type="entry name" value="SENSOR HISTIDINE KINASE DESK"/>
    <property type="match status" value="1"/>
</dbReference>
<dbReference type="InterPro" id="IPR036890">
    <property type="entry name" value="HATPase_C_sf"/>
</dbReference>
<comment type="caution">
    <text evidence="8">The sequence shown here is derived from an EMBL/GenBank/DDBJ whole genome shotgun (WGS) entry which is preliminary data.</text>
</comment>
<evidence type="ECO:0000313" key="9">
    <source>
        <dbReference type="Proteomes" id="UP000242705"/>
    </source>
</evidence>
<dbReference type="Gene3D" id="3.30.565.10">
    <property type="entry name" value="Histidine kinase-like ATPase, C-terminal domain"/>
    <property type="match status" value="1"/>
</dbReference>
<keyword evidence="5" id="KW-0902">Two-component regulatory system</keyword>
<gene>
    <name evidence="8" type="ORF">C7B47_13825</name>
</gene>
<dbReference type="InterPro" id="IPR050482">
    <property type="entry name" value="Sensor_HK_TwoCompSys"/>
</dbReference>
<sequence length="385" mass="43089">MFRGNLTVLRIMRLAILLLPLSASLIMGQPHFWPFGLVDLVFSVAMAIAPFLNIWDHEPYTSWWLIIEVIMGSFVSYNLQGAGVFAPFVISSDLGFSVWPNKVLGIVDTYLGIAATYSAVGSPSRDALMIDTVFGLVFILAMWSNSQSTRQTRALHKAYTALQRAREQEKELIKLQERERIAQNLHDVLGHSLTLIVLKAELIREHLKRAQWNKGQEETDSLLGIARRSLDEVRQVVETLPSYTPVFDMVNELKRAKIETTLDWNPPVTASPGLQADWDLILREGITNILRHAHASTVRIQLRGDDNGWTLVIEDNGKGFSQADGHGLQGIKSRAAKWNGKVDIISFPEQGTSLVITGEFVEVSKGACEDIYDSDYDYRRPISGA</sequence>
<evidence type="ECO:0000256" key="2">
    <source>
        <dbReference type="ARBA" id="ARBA00012438"/>
    </source>
</evidence>
<proteinExistence type="predicted"/>
<comment type="catalytic activity">
    <reaction evidence="1">
        <text>ATP + protein L-histidine = ADP + protein N-phospho-L-histidine.</text>
        <dbReference type="EC" id="2.7.13.3"/>
    </reaction>
</comment>
<feature type="transmembrane region" description="Helical" evidence="6">
    <location>
        <begin position="127"/>
        <end position="144"/>
    </location>
</feature>
<dbReference type="SMART" id="SM00387">
    <property type="entry name" value="HATPase_c"/>
    <property type="match status" value="1"/>
</dbReference>
<dbReference type="Pfam" id="PF07730">
    <property type="entry name" value="HisKA_3"/>
    <property type="match status" value="1"/>
</dbReference>
<reference evidence="8 9" key="1">
    <citation type="journal article" date="2014" name="BMC Genomics">
        <title>Comparison of environmental and isolate Sulfobacillus genomes reveals diverse carbon, sulfur, nitrogen, and hydrogen metabolisms.</title>
        <authorList>
            <person name="Justice N.B."/>
            <person name="Norman A."/>
            <person name="Brown C.T."/>
            <person name="Singh A."/>
            <person name="Thomas B.C."/>
            <person name="Banfield J.F."/>
        </authorList>
    </citation>
    <scope>NUCLEOTIDE SEQUENCE [LARGE SCALE GENOMIC DNA]</scope>
    <source>
        <strain evidence="8">AMDSBA5</strain>
    </source>
</reference>
<evidence type="ECO:0000256" key="4">
    <source>
        <dbReference type="ARBA" id="ARBA00022777"/>
    </source>
</evidence>
<dbReference type="GO" id="GO:0046983">
    <property type="term" value="F:protein dimerization activity"/>
    <property type="evidence" value="ECO:0007669"/>
    <property type="project" value="InterPro"/>
</dbReference>
<accession>A0A2T2WRE4</accession>
<evidence type="ECO:0000256" key="6">
    <source>
        <dbReference type="SAM" id="Phobius"/>
    </source>
</evidence>
<protein>
    <recommendedName>
        <fullName evidence="2">histidine kinase</fullName>
        <ecNumber evidence="2">2.7.13.3</ecNumber>
    </recommendedName>
</protein>
<organism evidence="8 9">
    <name type="scientific">Sulfobacillus thermosulfidooxidans</name>
    <dbReference type="NCBI Taxonomy" id="28034"/>
    <lineage>
        <taxon>Bacteria</taxon>
        <taxon>Bacillati</taxon>
        <taxon>Bacillota</taxon>
        <taxon>Clostridia</taxon>
        <taxon>Eubacteriales</taxon>
        <taxon>Clostridiales Family XVII. Incertae Sedis</taxon>
        <taxon>Sulfobacillus</taxon>
    </lineage>
</organism>
<name>A0A2T2WRE4_SULTH</name>
<keyword evidence="6" id="KW-0472">Membrane</keyword>
<evidence type="ECO:0000256" key="5">
    <source>
        <dbReference type="ARBA" id="ARBA00023012"/>
    </source>
</evidence>
<feature type="transmembrane region" description="Helical" evidence="6">
    <location>
        <begin position="7"/>
        <end position="26"/>
    </location>
</feature>
<feature type="transmembrane region" description="Helical" evidence="6">
    <location>
        <begin position="64"/>
        <end position="90"/>
    </location>
</feature>
<dbReference type="InterPro" id="IPR011712">
    <property type="entry name" value="Sig_transdc_His_kin_sub3_dim/P"/>
</dbReference>
<evidence type="ECO:0000256" key="3">
    <source>
        <dbReference type="ARBA" id="ARBA00022679"/>
    </source>
</evidence>
<evidence type="ECO:0000256" key="1">
    <source>
        <dbReference type="ARBA" id="ARBA00000085"/>
    </source>
</evidence>
<dbReference type="PANTHER" id="PTHR24421">
    <property type="entry name" value="NITRATE/NITRITE SENSOR PROTEIN NARX-RELATED"/>
    <property type="match status" value="1"/>
</dbReference>
<dbReference type="GO" id="GO:0000155">
    <property type="term" value="F:phosphorelay sensor kinase activity"/>
    <property type="evidence" value="ECO:0007669"/>
    <property type="project" value="InterPro"/>
</dbReference>
<feature type="domain" description="Histidine kinase/HSP90-like ATPase" evidence="7">
    <location>
        <begin position="273"/>
        <end position="362"/>
    </location>
</feature>
<keyword evidence="3" id="KW-0808">Transferase</keyword>
<evidence type="ECO:0000259" key="7">
    <source>
        <dbReference type="SMART" id="SM00387"/>
    </source>
</evidence>
<dbReference type="AlphaFoldDB" id="A0A2T2WRE4"/>
<dbReference type="GO" id="GO:0016020">
    <property type="term" value="C:membrane"/>
    <property type="evidence" value="ECO:0007669"/>
    <property type="project" value="InterPro"/>
</dbReference>
<keyword evidence="6" id="KW-0812">Transmembrane</keyword>
<dbReference type="InterPro" id="IPR003594">
    <property type="entry name" value="HATPase_dom"/>
</dbReference>
<dbReference type="Gene3D" id="1.20.5.1930">
    <property type="match status" value="1"/>
</dbReference>
<evidence type="ECO:0000313" key="8">
    <source>
        <dbReference type="EMBL" id="PSR24812.1"/>
    </source>
</evidence>
<feature type="transmembrane region" description="Helical" evidence="6">
    <location>
        <begin position="32"/>
        <end position="52"/>
    </location>
</feature>